<keyword evidence="2" id="KW-1185">Reference proteome</keyword>
<organism evidence="1 2">
    <name type="scientific">Cladonia borealis</name>
    <dbReference type="NCBI Taxonomy" id="184061"/>
    <lineage>
        <taxon>Eukaryota</taxon>
        <taxon>Fungi</taxon>
        <taxon>Dikarya</taxon>
        <taxon>Ascomycota</taxon>
        <taxon>Pezizomycotina</taxon>
        <taxon>Lecanoromycetes</taxon>
        <taxon>OSLEUM clade</taxon>
        <taxon>Lecanoromycetidae</taxon>
        <taxon>Lecanorales</taxon>
        <taxon>Lecanorineae</taxon>
        <taxon>Cladoniaceae</taxon>
        <taxon>Cladonia</taxon>
    </lineage>
</organism>
<dbReference type="Proteomes" id="UP001166286">
    <property type="component" value="Unassembled WGS sequence"/>
</dbReference>
<gene>
    <name evidence="1" type="ORF">JMJ35_005679</name>
</gene>
<accession>A0AA39V4W7</accession>
<protein>
    <submittedName>
        <fullName evidence="1">Uncharacterized protein</fullName>
    </submittedName>
</protein>
<name>A0AA39V4W7_9LECA</name>
<dbReference type="EMBL" id="JAFEKC020000012">
    <property type="protein sequence ID" value="KAK0511829.1"/>
    <property type="molecule type" value="Genomic_DNA"/>
</dbReference>
<dbReference type="AlphaFoldDB" id="A0AA39V4W7"/>
<comment type="caution">
    <text evidence="1">The sequence shown here is derived from an EMBL/GenBank/DDBJ whole genome shotgun (WGS) entry which is preliminary data.</text>
</comment>
<sequence length="159" mass="18024">MEASTSLFSRLYNWLMGEPTIRQTNLQVLKIPADGSPPHLVQLNTIDVASDGNVDSCQGHIPDFRPYWGTKEGFSWRDIVQFTVRDQSLPELNGAYSGWKSFALDHIPLSEHTGFCGDAFVAKTPIWEYDENGAVYEDFPIAFVRSPLLGMMLERMHDR</sequence>
<reference evidence="1" key="1">
    <citation type="submission" date="2023-03" db="EMBL/GenBank/DDBJ databases">
        <title>Complete genome of Cladonia borealis.</title>
        <authorList>
            <person name="Park H."/>
        </authorList>
    </citation>
    <scope>NUCLEOTIDE SEQUENCE</scope>
    <source>
        <strain evidence="1">ANT050790</strain>
    </source>
</reference>
<evidence type="ECO:0000313" key="1">
    <source>
        <dbReference type="EMBL" id="KAK0511829.1"/>
    </source>
</evidence>
<evidence type="ECO:0000313" key="2">
    <source>
        <dbReference type="Proteomes" id="UP001166286"/>
    </source>
</evidence>
<proteinExistence type="predicted"/>